<dbReference type="GO" id="GO:0005979">
    <property type="term" value="P:regulation of glycogen biosynthetic process"/>
    <property type="evidence" value="ECO:0007669"/>
    <property type="project" value="TreeGrafter"/>
</dbReference>
<evidence type="ECO:0000256" key="1">
    <source>
        <dbReference type="SAM" id="MobiDB-lite"/>
    </source>
</evidence>
<feature type="compositionally biased region" description="Polar residues" evidence="1">
    <location>
        <begin position="33"/>
        <end position="46"/>
    </location>
</feature>
<name>A0A5N5QS21_9AGAM</name>
<feature type="region of interest" description="Disordered" evidence="1">
    <location>
        <begin position="708"/>
        <end position="777"/>
    </location>
</feature>
<reference evidence="3 4" key="1">
    <citation type="journal article" date="2019" name="Fungal Biol. Biotechnol.">
        <title>Draft genome sequence of fastidious pathogen Ceratobasidium theobromae, which causes vascular-streak dieback in Theobroma cacao.</title>
        <authorList>
            <person name="Ali S.S."/>
            <person name="Asman A."/>
            <person name="Shao J."/>
            <person name="Firmansyah A.P."/>
            <person name="Susilo A.W."/>
            <person name="Rosmana A."/>
            <person name="McMahon P."/>
            <person name="Junaid M."/>
            <person name="Guest D."/>
            <person name="Kheng T.Y."/>
            <person name="Meinhardt L.W."/>
            <person name="Bailey B.A."/>
        </authorList>
    </citation>
    <scope>NUCLEOTIDE SEQUENCE [LARGE SCALE GENOMIC DNA]</scope>
    <source>
        <strain evidence="3 4">CT2</strain>
    </source>
</reference>
<feature type="compositionally biased region" description="Low complexity" evidence="1">
    <location>
        <begin position="208"/>
        <end position="220"/>
    </location>
</feature>
<feature type="region of interest" description="Disordered" evidence="1">
    <location>
        <begin position="1"/>
        <end position="123"/>
    </location>
</feature>
<accession>A0A5N5QS21</accession>
<feature type="domain" description="CBM21" evidence="2">
    <location>
        <begin position="324"/>
        <end position="445"/>
    </location>
</feature>
<keyword evidence="4" id="KW-1185">Reference proteome</keyword>
<feature type="compositionally biased region" description="Low complexity" evidence="1">
    <location>
        <begin position="735"/>
        <end position="757"/>
    </location>
</feature>
<evidence type="ECO:0000313" key="3">
    <source>
        <dbReference type="EMBL" id="KAB5594535.1"/>
    </source>
</evidence>
<feature type="compositionally biased region" description="Basic and acidic residues" evidence="1">
    <location>
        <begin position="548"/>
        <end position="559"/>
    </location>
</feature>
<gene>
    <name evidence="3" type="ORF">CTheo_2018</name>
</gene>
<proteinExistence type="predicted"/>
<feature type="compositionally biased region" description="Pro residues" evidence="1">
    <location>
        <begin position="506"/>
        <end position="519"/>
    </location>
</feature>
<dbReference type="OrthoDB" id="1881at2759"/>
<dbReference type="PANTHER" id="PTHR12307:SF36">
    <property type="entry name" value="GLYCOGEN-BINDING SUBUNIT 76A"/>
    <property type="match status" value="1"/>
</dbReference>
<feature type="region of interest" description="Disordered" evidence="1">
    <location>
        <begin position="279"/>
        <end position="309"/>
    </location>
</feature>
<dbReference type="GO" id="GO:0000164">
    <property type="term" value="C:protein phosphatase type 1 complex"/>
    <property type="evidence" value="ECO:0007669"/>
    <property type="project" value="TreeGrafter"/>
</dbReference>
<dbReference type="GO" id="GO:2001069">
    <property type="term" value="F:glycogen binding"/>
    <property type="evidence" value="ECO:0007669"/>
    <property type="project" value="TreeGrafter"/>
</dbReference>
<comment type="caution">
    <text evidence="3">The sequence shown here is derived from an EMBL/GenBank/DDBJ whole genome shotgun (WGS) entry which is preliminary data.</text>
</comment>
<sequence length="777" mass="82271">MRSPQPDDDQMPYSPPSSAFTAADVPRMGRPTSGDSSRSTMLNFSTERGPGAHKPLRGLPRRAKPGPAPVVTDDATPRSMPAVRKAKFGFGDDDSSESNSGSPKESPSAEHPRGLSIDTAVPFPLLSPDPQLFADKPPITRSLSSSMIPPSPIPALVSPRLLPHSAQKSLQLNGSGHARSASMADACLDSSRISPTAAPIIRKSNGQPLKPSLKSSLSSPNISSMNEPRRVAKSAPTTPRVHFKELGYVRSLRIAPFIHFFRSLESVVLFDKGARPVAVSGEYNGADDTETETETETNKAYPFPPLSPPPALVRLAPTTSQPTFQPPPHSHVHLQYLSLPPVRPPRLHGTVLVRNVAFGKTVVVRYTTDNWETASEINASYSSSLPPGIIPGSIDAAWDKFTFTIKLDDIERSLPDRTLFCVVRYDAHGVGEWWDNNHGQNYRVEFERPDSNGLGLDPNAPKACTTGDQSSAPRPFNPLTYQASNPLAPPAPTTKPRSYSTSVVTPPAPIKAAPTPPAGSIPHALGLRLKNYVSPTANIPKAPPLAKPQERKQQEHHDANSFSPPSSPEHVKRQVDLPDNDLGADFHPGPREFSSIGAPLKMPVTITPPDSAHNSPCSSPPMKRQPLLPPSALPLDNGLLSPTSSPSNSMLITSPSSPSQNDADQAGKPGKDEGASDTSPVSLEGSLLDQSYPELLKRFCFNHSSPGGTPPYGSSPGPLGALGMTNGYLVGSPKTSPRGGSPAGSGTSSPATGSKSGIPRGGSYVLGTPGAGPVFIK</sequence>
<dbReference type="GO" id="GO:0008157">
    <property type="term" value="F:protein phosphatase 1 binding"/>
    <property type="evidence" value="ECO:0007669"/>
    <property type="project" value="TreeGrafter"/>
</dbReference>
<feature type="compositionally biased region" description="Acidic residues" evidence="1">
    <location>
        <begin position="285"/>
        <end position="295"/>
    </location>
</feature>
<dbReference type="PROSITE" id="PS51159">
    <property type="entry name" value="CBM21"/>
    <property type="match status" value="1"/>
</dbReference>
<feature type="compositionally biased region" description="Low complexity" evidence="1">
    <location>
        <begin position="97"/>
        <end position="106"/>
    </location>
</feature>
<feature type="region of interest" description="Disordered" evidence="1">
    <location>
        <begin position="201"/>
        <end position="236"/>
    </location>
</feature>
<organism evidence="3 4">
    <name type="scientific">Ceratobasidium theobromae</name>
    <dbReference type="NCBI Taxonomy" id="1582974"/>
    <lineage>
        <taxon>Eukaryota</taxon>
        <taxon>Fungi</taxon>
        <taxon>Dikarya</taxon>
        <taxon>Basidiomycota</taxon>
        <taxon>Agaricomycotina</taxon>
        <taxon>Agaricomycetes</taxon>
        <taxon>Cantharellales</taxon>
        <taxon>Ceratobasidiaceae</taxon>
        <taxon>Ceratobasidium</taxon>
    </lineage>
</organism>
<feature type="compositionally biased region" description="Polar residues" evidence="1">
    <location>
        <begin position="640"/>
        <end position="663"/>
    </location>
</feature>
<dbReference type="Gene3D" id="2.60.40.2440">
    <property type="entry name" value="Carbohydrate binding type-21 domain"/>
    <property type="match status" value="1"/>
</dbReference>
<feature type="region of interest" description="Disordered" evidence="1">
    <location>
        <begin position="535"/>
        <end position="684"/>
    </location>
</feature>
<dbReference type="InterPro" id="IPR005036">
    <property type="entry name" value="CBM21_dom"/>
</dbReference>
<evidence type="ECO:0000313" key="4">
    <source>
        <dbReference type="Proteomes" id="UP000383932"/>
    </source>
</evidence>
<feature type="compositionally biased region" description="Acidic residues" evidence="1">
    <location>
        <begin position="1"/>
        <end position="10"/>
    </location>
</feature>
<evidence type="ECO:0000259" key="2">
    <source>
        <dbReference type="PROSITE" id="PS51159"/>
    </source>
</evidence>
<dbReference type="Proteomes" id="UP000383932">
    <property type="component" value="Unassembled WGS sequence"/>
</dbReference>
<dbReference type="Pfam" id="PF03370">
    <property type="entry name" value="CBM_21"/>
    <property type="match status" value="1"/>
</dbReference>
<dbReference type="InterPro" id="IPR050782">
    <property type="entry name" value="PP1_regulatory_subunit_3"/>
</dbReference>
<feature type="region of interest" description="Disordered" evidence="1">
    <location>
        <begin position="449"/>
        <end position="522"/>
    </location>
</feature>
<dbReference type="AlphaFoldDB" id="A0A5N5QS21"/>
<dbReference type="InterPro" id="IPR038175">
    <property type="entry name" value="CBM21_dom_sf"/>
</dbReference>
<protein>
    <submittedName>
        <fullName evidence="3">GSY2-interacting protein PIG2</fullName>
    </submittedName>
</protein>
<feature type="compositionally biased region" description="Basic residues" evidence="1">
    <location>
        <begin position="54"/>
        <end position="64"/>
    </location>
</feature>
<dbReference type="EMBL" id="SSOP01000019">
    <property type="protein sequence ID" value="KAB5594535.1"/>
    <property type="molecule type" value="Genomic_DNA"/>
</dbReference>
<feature type="compositionally biased region" description="Low complexity" evidence="1">
    <location>
        <begin position="708"/>
        <end position="719"/>
    </location>
</feature>
<feature type="compositionally biased region" description="Polar residues" evidence="1">
    <location>
        <begin position="495"/>
        <end position="504"/>
    </location>
</feature>
<dbReference type="PANTHER" id="PTHR12307">
    <property type="entry name" value="PROTEIN PHOSPHATASE 1 REGULATORY SUBUNIT"/>
    <property type="match status" value="1"/>
</dbReference>